<evidence type="ECO:0000259" key="1">
    <source>
        <dbReference type="Pfam" id="PF09423"/>
    </source>
</evidence>
<dbReference type="Gene3D" id="2.60.40.380">
    <property type="entry name" value="Purple acid phosphatase-like, N-terminal"/>
    <property type="match status" value="1"/>
</dbReference>
<evidence type="ECO:0000313" key="4">
    <source>
        <dbReference type="Proteomes" id="UP001484239"/>
    </source>
</evidence>
<dbReference type="Pfam" id="PF09423">
    <property type="entry name" value="PhoD"/>
    <property type="match status" value="1"/>
</dbReference>
<dbReference type="InterPro" id="IPR029052">
    <property type="entry name" value="Metallo-depent_PP-like"/>
</dbReference>
<dbReference type="RefSeq" id="WP_405284145.1">
    <property type="nucleotide sequence ID" value="NZ_CP144380.1"/>
</dbReference>
<dbReference type="SUPFAM" id="SSF56300">
    <property type="entry name" value="Metallo-dependent phosphatases"/>
    <property type="match status" value="1"/>
</dbReference>
<name>A0ABU9E814_9BACT</name>
<dbReference type="CDD" id="cd07389">
    <property type="entry name" value="MPP_PhoD"/>
    <property type="match status" value="1"/>
</dbReference>
<organism evidence="3 4">
    <name type="scientific">Gaopeijia maritima</name>
    <dbReference type="NCBI Taxonomy" id="3119007"/>
    <lineage>
        <taxon>Bacteria</taxon>
        <taxon>Pseudomonadati</taxon>
        <taxon>Gemmatimonadota</taxon>
        <taxon>Longimicrobiia</taxon>
        <taxon>Gaopeijiales</taxon>
        <taxon>Gaopeijiaceae</taxon>
        <taxon>Gaopeijia</taxon>
    </lineage>
</organism>
<keyword evidence="4" id="KW-1185">Reference proteome</keyword>
<evidence type="ECO:0000313" key="3">
    <source>
        <dbReference type="EMBL" id="MEK9500868.1"/>
    </source>
</evidence>
<dbReference type="InterPro" id="IPR038607">
    <property type="entry name" value="PhoD-like_sf"/>
</dbReference>
<feature type="domain" description="Phospholipase D N-terminal" evidence="2">
    <location>
        <begin position="39"/>
        <end position="135"/>
    </location>
</feature>
<dbReference type="PANTHER" id="PTHR43606:SF2">
    <property type="entry name" value="ALKALINE PHOSPHATASE FAMILY PROTEIN (AFU_ORTHOLOGUE AFUA_5G03860)"/>
    <property type="match status" value="1"/>
</dbReference>
<dbReference type="InterPro" id="IPR032093">
    <property type="entry name" value="PhoD_N"/>
</dbReference>
<proteinExistence type="predicted"/>
<sequence>MDRRSFLTDLSRYAVLFSVAPDRWRLPLRTPWADDPFTLGVASGDPLSDRCVIWTRLAPAPFEAMGGMSGNRTTIGWEVAHDEAFERIVRSGRTIAAPELGYSVHVDVEGLDPDRWYFYRFTTGDGASPVGRLRTTPAPGADTPLDFAVCSCQNYEQGLFTAYEHLVGESLDLVTHLGDYIYEYAGADGRVRKHHGFEIVMLDDYRARYAQYKMDPALKAAHAHCPWVVTWDDHEVDNNYAGLVGENTFESVEQMRRRREAAYQAWWENQPVRVPRPEAWADLTIRRTTGWGSLATFHTLDTRQYRSDQACGDGSDPVPCGTWDDPSRTLLGREQEQWLLNGLQSDSARWQVLAQQIMMAPYDRAVGDEVVTSMDQWSGYPHARDHLLRGIADRAPGRTIVLTGDIHSNWVNDLQAGYDRPDRPVIGTEFVGTSISSGGDGQEMGGGVEQAMSDNPHLHWQNSRRGYVRCRVEPEVWTTDYRTVDQVSRPGAAIKTASSWRVERERPGVERTG</sequence>
<evidence type="ECO:0000259" key="2">
    <source>
        <dbReference type="Pfam" id="PF16655"/>
    </source>
</evidence>
<comment type="caution">
    <text evidence="3">The sequence shown here is derived from an EMBL/GenBank/DDBJ whole genome shotgun (WGS) entry which is preliminary data.</text>
</comment>
<dbReference type="InterPro" id="IPR018946">
    <property type="entry name" value="PhoD-like_MPP"/>
</dbReference>
<gene>
    <name evidence="3" type="ORF">WI372_07760</name>
</gene>
<dbReference type="PANTHER" id="PTHR43606">
    <property type="entry name" value="PHOSPHATASE, PUTATIVE (AFU_ORTHOLOGUE AFUA_6G08710)-RELATED"/>
    <property type="match status" value="1"/>
</dbReference>
<accession>A0ABU9E814</accession>
<dbReference type="InterPro" id="IPR052900">
    <property type="entry name" value="Phospholipid_Metab_Enz"/>
</dbReference>
<dbReference type="Pfam" id="PF16655">
    <property type="entry name" value="PhoD_N"/>
    <property type="match status" value="1"/>
</dbReference>
<dbReference type="Proteomes" id="UP001484239">
    <property type="component" value="Unassembled WGS sequence"/>
</dbReference>
<protein>
    <submittedName>
        <fullName evidence="3">Alkaline phosphatase D family protein</fullName>
    </submittedName>
</protein>
<dbReference type="Gene3D" id="3.60.21.70">
    <property type="entry name" value="PhoD-like phosphatase"/>
    <property type="match status" value="1"/>
</dbReference>
<dbReference type="EMBL" id="JBBHLI010000003">
    <property type="protein sequence ID" value="MEK9500868.1"/>
    <property type="molecule type" value="Genomic_DNA"/>
</dbReference>
<feature type="domain" description="PhoD-like phosphatase metallophosphatase" evidence="1">
    <location>
        <begin position="147"/>
        <end position="481"/>
    </location>
</feature>
<reference evidence="3 4" key="1">
    <citation type="submission" date="2024-02" db="EMBL/GenBank/DDBJ databases">
        <title>A novel Gemmatimonadota bacterium.</title>
        <authorList>
            <person name="Du Z.-J."/>
            <person name="Ye Y.-Q."/>
        </authorList>
    </citation>
    <scope>NUCLEOTIDE SEQUENCE [LARGE SCALE GENOMIC DNA]</scope>
    <source>
        <strain evidence="3 4">DH-20</strain>
    </source>
</reference>